<dbReference type="RefSeq" id="WP_188374431.1">
    <property type="nucleotide sequence ID" value="NZ_BMDQ01000002.1"/>
</dbReference>
<dbReference type="Gene3D" id="3.10.450.50">
    <property type="match status" value="1"/>
</dbReference>
<feature type="domain" description="SnoaL-like" evidence="1">
    <location>
        <begin position="20"/>
        <end position="112"/>
    </location>
</feature>
<keyword evidence="3" id="KW-1185">Reference proteome</keyword>
<protein>
    <recommendedName>
        <fullName evidence="1">SnoaL-like domain-containing protein</fullName>
    </recommendedName>
</protein>
<dbReference type="SUPFAM" id="SSF54427">
    <property type="entry name" value="NTF2-like"/>
    <property type="match status" value="1"/>
</dbReference>
<name>A0ABQ2BYF1_9FLAO</name>
<sequence>MSAKTLVEQFYSSDVANNETIVPDFFHKDCELHWNSSSGFALLRYDDIVSFFEGVRVSYNTMRFVHTHLLENGENVTSRHHLYAQTIEQPNEEVLLAHFIAIWEVKDGKLYRCYELSQLADEKTINS</sequence>
<comment type="caution">
    <text evidence="2">The sequence shown here is derived from an EMBL/GenBank/DDBJ whole genome shotgun (WGS) entry which is preliminary data.</text>
</comment>
<dbReference type="EMBL" id="BMDQ01000002">
    <property type="protein sequence ID" value="GGI57520.1"/>
    <property type="molecule type" value="Genomic_DNA"/>
</dbReference>
<dbReference type="Pfam" id="PF12680">
    <property type="entry name" value="SnoaL_2"/>
    <property type="match status" value="1"/>
</dbReference>
<dbReference type="Proteomes" id="UP000624701">
    <property type="component" value="Unassembled WGS sequence"/>
</dbReference>
<evidence type="ECO:0000259" key="1">
    <source>
        <dbReference type="Pfam" id="PF12680"/>
    </source>
</evidence>
<dbReference type="InterPro" id="IPR037401">
    <property type="entry name" value="SnoaL-like"/>
</dbReference>
<organism evidence="2 3">
    <name type="scientific">Winogradskyella haliclonae</name>
    <dbReference type="NCBI Taxonomy" id="2048558"/>
    <lineage>
        <taxon>Bacteria</taxon>
        <taxon>Pseudomonadati</taxon>
        <taxon>Bacteroidota</taxon>
        <taxon>Flavobacteriia</taxon>
        <taxon>Flavobacteriales</taxon>
        <taxon>Flavobacteriaceae</taxon>
        <taxon>Winogradskyella</taxon>
    </lineage>
</organism>
<gene>
    <name evidence="2" type="ORF">GCM10011444_18290</name>
</gene>
<accession>A0ABQ2BYF1</accession>
<reference evidence="3" key="1">
    <citation type="journal article" date="2019" name="Int. J. Syst. Evol. Microbiol.">
        <title>The Global Catalogue of Microorganisms (GCM) 10K type strain sequencing project: providing services to taxonomists for standard genome sequencing and annotation.</title>
        <authorList>
            <consortium name="The Broad Institute Genomics Platform"/>
            <consortium name="The Broad Institute Genome Sequencing Center for Infectious Disease"/>
            <person name="Wu L."/>
            <person name="Ma J."/>
        </authorList>
    </citation>
    <scope>NUCLEOTIDE SEQUENCE [LARGE SCALE GENOMIC DNA]</scope>
    <source>
        <strain evidence="3">CCM 8681</strain>
    </source>
</reference>
<dbReference type="InterPro" id="IPR032710">
    <property type="entry name" value="NTF2-like_dom_sf"/>
</dbReference>
<evidence type="ECO:0000313" key="2">
    <source>
        <dbReference type="EMBL" id="GGI57520.1"/>
    </source>
</evidence>
<proteinExistence type="predicted"/>
<evidence type="ECO:0000313" key="3">
    <source>
        <dbReference type="Proteomes" id="UP000624701"/>
    </source>
</evidence>